<accession>A0A159Z9N6</accession>
<sequence length="48" mass="5280">MLHGTTEIAGFPQKLYKTLQAMASKTAAFQRKIVSGQPRPFRPCSSKA</sequence>
<evidence type="ECO:0000313" key="2">
    <source>
        <dbReference type="Proteomes" id="UP000076128"/>
    </source>
</evidence>
<name>A0A159Z9N6_9RHOB</name>
<reference evidence="1 2" key="1">
    <citation type="submission" date="2015-09" db="EMBL/GenBank/DDBJ databases">
        <title>Complete genome sequence of Defluviimonas alba cai42t isolated from an oilfield in Xinjiang.</title>
        <authorList>
            <person name="Geng S."/>
            <person name="Pan X."/>
            <person name="Wu X."/>
        </authorList>
    </citation>
    <scope>NUCLEOTIDE SEQUENCE [LARGE SCALE GENOMIC DNA]</scope>
    <source>
        <strain evidence="2">cai42</strain>
        <plasmid evidence="2">cai42_Plasmidc</plasmid>
    </source>
</reference>
<evidence type="ECO:0000313" key="1">
    <source>
        <dbReference type="EMBL" id="AMY72305.1"/>
    </source>
</evidence>
<geneLocation type="plasmid" evidence="2">
    <name>cai42_Plasmidc</name>
</geneLocation>
<dbReference type="EMBL" id="CP012664">
    <property type="protein sequence ID" value="AMY72305.1"/>
    <property type="molecule type" value="Genomic_DNA"/>
</dbReference>
<dbReference type="AlphaFoldDB" id="A0A159Z9N6"/>
<keyword evidence="1" id="KW-0614">Plasmid</keyword>
<dbReference type="Proteomes" id="UP000076128">
    <property type="component" value="Plasmid pcai42C"/>
</dbReference>
<protein>
    <submittedName>
        <fullName evidence="1">Uncharacterized protein</fullName>
    </submittedName>
</protein>
<gene>
    <name evidence="1" type="ORF">AKL17_3p0149</name>
</gene>
<keyword evidence="2" id="KW-1185">Reference proteome</keyword>
<dbReference type="KEGG" id="daa:AKL17_3p0149"/>
<proteinExistence type="predicted"/>
<organism evidence="1 2">
    <name type="scientific">Frigidibacter mobilis</name>
    <dbReference type="NCBI Taxonomy" id="1335048"/>
    <lineage>
        <taxon>Bacteria</taxon>
        <taxon>Pseudomonadati</taxon>
        <taxon>Pseudomonadota</taxon>
        <taxon>Alphaproteobacteria</taxon>
        <taxon>Rhodobacterales</taxon>
        <taxon>Paracoccaceae</taxon>
        <taxon>Frigidibacter</taxon>
    </lineage>
</organism>